<feature type="transmembrane region" description="Helical" evidence="2">
    <location>
        <begin position="310"/>
        <end position="329"/>
    </location>
</feature>
<keyword evidence="2" id="KW-0812">Transmembrane</keyword>
<keyword evidence="2" id="KW-0472">Membrane</keyword>
<evidence type="ECO:0000256" key="2">
    <source>
        <dbReference type="SAM" id="Phobius"/>
    </source>
</evidence>
<evidence type="ECO:0000259" key="3">
    <source>
        <dbReference type="PROSITE" id="PS51379"/>
    </source>
</evidence>
<dbReference type="RefSeq" id="WP_012042978.1">
    <property type="nucleotide sequence ID" value="NZ_JAFCLK010000065.1"/>
</dbReference>
<organism evidence="4 5">
    <name type="scientific">Bradyrhizobium denitrificans</name>
    <dbReference type="NCBI Taxonomy" id="2734912"/>
    <lineage>
        <taxon>Bacteria</taxon>
        <taxon>Pseudomonadati</taxon>
        <taxon>Pseudomonadota</taxon>
        <taxon>Alphaproteobacteria</taxon>
        <taxon>Hyphomicrobiales</taxon>
        <taxon>Nitrobacteraceae</taxon>
        <taxon>Bradyrhizobium</taxon>
    </lineage>
</organism>
<reference evidence="5" key="1">
    <citation type="journal article" date="2021" name="ISME J.">
        <title>Evolutionary origin and ecological implication of a unique nif island in free-living Bradyrhizobium lineages.</title>
        <authorList>
            <person name="Tao J."/>
        </authorList>
    </citation>
    <scope>NUCLEOTIDE SEQUENCE [LARGE SCALE GENOMIC DNA]</scope>
    <source>
        <strain evidence="5">SZCCT0094</strain>
    </source>
</reference>
<feature type="transmembrane region" description="Helical" evidence="2">
    <location>
        <begin position="216"/>
        <end position="233"/>
    </location>
</feature>
<feature type="domain" description="4Fe-4S ferredoxin-type" evidence="3">
    <location>
        <begin position="177"/>
        <end position="206"/>
    </location>
</feature>
<dbReference type="PROSITE" id="PS51379">
    <property type="entry name" value="4FE4S_FER_2"/>
    <property type="match status" value="1"/>
</dbReference>
<feature type="region of interest" description="Disordered" evidence="1">
    <location>
        <begin position="1"/>
        <end position="20"/>
    </location>
</feature>
<dbReference type="Proteomes" id="UP001314635">
    <property type="component" value="Unassembled WGS sequence"/>
</dbReference>
<evidence type="ECO:0000313" key="5">
    <source>
        <dbReference type="Proteomes" id="UP001314635"/>
    </source>
</evidence>
<feature type="transmembrane region" description="Helical" evidence="2">
    <location>
        <begin position="245"/>
        <end position="266"/>
    </location>
</feature>
<dbReference type="SUPFAM" id="SSF54862">
    <property type="entry name" value="4Fe-4S ferredoxins"/>
    <property type="match status" value="1"/>
</dbReference>
<keyword evidence="5" id="KW-1185">Reference proteome</keyword>
<dbReference type="InterPro" id="IPR017896">
    <property type="entry name" value="4Fe4S_Fe-S-bd"/>
</dbReference>
<evidence type="ECO:0000256" key="1">
    <source>
        <dbReference type="SAM" id="MobiDB-lite"/>
    </source>
</evidence>
<feature type="transmembrane region" description="Helical" evidence="2">
    <location>
        <begin position="28"/>
        <end position="50"/>
    </location>
</feature>
<keyword evidence="2" id="KW-1133">Transmembrane helix</keyword>
<name>A0ABS5GJZ1_9BRAD</name>
<gene>
    <name evidence="4" type="ORF">JQ619_37290</name>
</gene>
<sequence length="367" mass="40930">MAVKVAPARYQPAAQPGSRSTGRAERRFWLTMQTVMLIVGVLLVNLLLFFPPLGIALMWNLLIPIAPALVTISPGLWRNICPMATFHLLPNKMGISQNIRMPEWGAATLAVIGVTLLFIVVPMRRIGLNVDGPLTALMLLSAAFMAFAMGSVFEMRSGWCTSLCPIHPVERLYGTNPALTFKNARCNICEACSNPCPDSTPELTPTAGVPTKVQQFLGNFLIGSFPGFVWGWFQVPDYPPQQVGHAEIITAYVWPFGAAIISYILFKIGEHVLRYKPASRTRMHRIFAAAAISTYYWYRLPGPASLLPDWFPLVSHLVTTPFFFWFLVLRNPKVSWLKRPVMASNYWSSRFESTANKNLIRVSPGKA</sequence>
<feature type="transmembrane region" description="Helical" evidence="2">
    <location>
        <begin position="101"/>
        <end position="121"/>
    </location>
</feature>
<dbReference type="EMBL" id="JAFCLK010000065">
    <property type="protein sequence ID" value="MBR1141416.1"/>
    <property type="molecule type" value="Genomic_DNA"/>
</dbReference>
<comment type="caution">
    <text evidence="4">The sequence shown here is derived from an EMBL/GenBank/DDBJ whole genome shotgun (WGS) entry which is preliminary data.</text>
</comment>
<proteinExistence type="predicted"/>
<evidence type="ECO:0000313" key="4">
    <source>
        <dbReference type="EMBL" id="MBR1141416.1"/>
    </source>
</evidence>
<protein>
    <submittedName>
        <fullName evidence="4">Ferredoxin</fullName>
    </submittedName>
</protein>
<feature type="transmembrane region" description="Helical" evidence="2">
    <location>
        <begin position="282"/>
        <end position="298"/>
    </location>
</feature>
<feature type="transmembrane region" description="Helical" evidence="2">
    <location>
        <begin position="133"/>
        <end position="153"/>
    </location>
</feature>
<accession>A0ABS5GJZ1</accession>
<feature type="transmembrane region" description="Helical" evidence="2">
    <location>
        <begin position="56"/>
        <end position="80"/>
    </location>
</feature>